<evidence type="ECO:0000256" key="1">
    <source>
        <dbReference type="SAM" id="Phobius"/>
    </source>
</evidence>
<proteinExistence type="predicted"/>
<protein>
    <submittedName>
        <fullName evidence="2">Uncharacterized protein</fullName>
    </submittedName>
</protein>
<sequence>MPLLVHSEILCRLLNSKALLLNQYTALSSSRSLKRGGDANGFLCCFFPFFGLSVFLLLFPFYLFLSLFDRKREKAGQKKRLRFSSDLNCQKIQWVLVVKKNK</sequence>
<dbReference type="EMBL" id="GISG01020732">
    <property type="protein sequence ID" value="MBA4618414.1"/>
    <property type="molecule type" value="Transcribed_RNA"/>
</dbReference>
<keyword evidence="1" id="KW-1133">Transmembrane helix</keyword>
<reference evidence="2" key="2">
    <citation type="submission" date="2020-07" db="EMBL/GenBank/DDBJ databases">
        <authorList>
            <person name="Vera ALvarez R."/>
            <person name="Arias-Moreno D.M."/>
            <person name="Jimenez-Jacinto V."/>
            <person name="Jimenez-Bremont J.F."/>
            <person name="Swaminathan K."/>
            <person name="Moose S.P."/>
            <person name="Guerrero-Gonzalez M.L."/>
            <person name="Marino-Ramirez L."/>
            <person name="Landsman D."/>
            <person name="Rodriguez-Kessler M."/>
            <person name="Delgado-Sanchez P."/>
        </authorList>
    </citation>
    <scope>NUCLEOTIDE SEQUENCE</scope>
    <source>
        <tissue evidence="2">Cladode</tissue>
    </source>
</reference>
<keyword evidence="1" id="KW-0812">Transmembrane</keyword>
<dbReference type="AlphaFoldDB" id="A0A7C8YH94"/>
<keyword evidence="1" id="KW-0472">Membrane</keyword>
<name>A0A7C8YH94_OPUST</name>
<organism evidence="2">
    <name type="scientific">Opuntia streptacantha</name>
    <name type="common">Prickly pear cactus</name>
    <name type="synonym">Opuntia cardona</name>
    <dbReference type="NCBI Taxonomy" id="393608"/>
    <lineage>
        <taxon>Eukaryota</taxon>
        <taxon>Viridiplantae</taxon>
        <taxon>Streptophyta</taxon>
        <taxon>Embryophyta</taxon>
        <taxon>Tracheophyta</taxon>
        <taxon>Spermatophyta</taxon>
        <taxon>Magnoliopsida</taxon>
        <taxon>eudicotyledons</taxon>
        <taxon>Gunneridae</taxon>
        <taxon>Pentapetalae</taxon>
        <taxon>Caryophyllales</taxon>
        <taxon>Cactineae</taxon>
        <taxon>Cactaceae</taxon>
        <taxon>Opuntioideae</taxon>
        <taxon>Opuntia</taxon>
    </lineage>
</organism>
<feature type="transmembrane region" description="Helical" evidence="1">
    <location>
        <begin position="39"/>
        <end position="65"/>
    </location>
</feature>
<evidence type="ECO:0000313" key="2">
    <source>
        <dbReference type="EMBL" id="MBA4618414.1"/>
    </source>
</evidence>
<reference evidence="2" key="1">
    <citation type="journal article" date="2013" name="J. Plant Res.">
        <title>Effect of fungi and light on seed germination of three Opuntia species from semiarid lands of central Mexico.</title>
        <authorList>
            <person name="Delgado-Sanchez P."/>
            <person name="Jimenez-Bremont J.F."/>
            <person name="Guerrero-Gonzalez Mde L."/>
            <person name="Flores J."/>
        </authorList>
    </citation>
    <scope>NUCLEOTIDE SEQUENCE</scope>
    <source>
        <tissue evidence="2">Cladode</tissue>
    </source>
</reference>
<accession>A0A7C8YH94</accession>